<dbReference type="OrthoDB" id="3576308at2"/>
<dbReference type="GO" id="GO:0051539">
    <property type="term" value="F:4 iron, 4 sulfur cluster binding"/>
    <property type="evidence" value="ECO:0007669"/>
    <property type="project" value="UniProtKB-KW"/>
</dbReference>
<evidence type="ECO:0000256" key="10">
    <source>
        <dbReference type="ARBA" id="ARBA00023157"/>
    </source>
</evidence>
<gene>
    <name evidence="13" type="primary">whiB</name>
    <name evidence="13" type="ORF">PSU4_47850</name>
</gene>
<evidence type="ECO:0000256" key="7">
    <source>
        <dbReference type="ARBA" id="ARBA00023014"/>
    </source>
</evidence>
<evidence type="ECO:0000256" key="1">
    <source>
        <dbReference type="ARBA" id="ARBA00001966"/>
    </source>
</evidence>
<keyword evidence="5" id="KW-0479">Metal-binding</keyword>
<accession>A0A511DLZ3</accession>
<evidence type="ECO:0000256" key="6">
    <source>
        <dbReference type="ARBA" id="ARBA00023004"/>
    </source>
</evidence>
<dbReference type="GO" id="GO:0045454">
    <property type="term" value="P:cell redox homeostasis"/>
    <property type="evidence" value="ECO:0007669"/>
    <property type="project" value="TreeGrafter"/>
</dbReference>
<comment type="caution">
    <text evidence="13">The sequence shown here is derived from an EMBL/GenBank/DDBJ whole genome shotgun (WGS) entry which is preliminary data.</text>
</comment>
<evidence type="ECO:0000259" key="12">
    <source>
        <dbReference type="PROSITE" id="PS51674"/>
    </source>
</evidence>
<reference evidence="13 14" key="1">
    <citation type="submission" date="2019-07" db="EMBL/GenBank/DDBJ databases">
        <title>Whole genome shotgun sequence of Pseudonocardia sulfidoxydans NBRC 16205.</title>
        <authorList>
            <person name="Hosoyama A."/>
            <person name="Uohara A."/>
            <person name="Ohji S."/>
            <person name="Ichikawa N."/>
        </authorList>
    </citation>
    <scope>NUCLEOTIDE SEQUENCE [LARGE SCALE GENOMIC DNA]</scope>
    <source>
        <strain evidence="13 14">NBRC 16205</strain>
    </source>
</reference>
<protein>
    <submittedName>
        <fullName evidence="13">Transcriptional regulator WhiB</fullName>
    </submittedName>
</protein>
<dbReference type="GO" id="GO:0045892">
    <property type="term" value="P:negative regulation of DNA-templated transcription"/>
    <property type="evidence" value="ECO:0007669"/>
    <property type="project" value="TreeGrafter"/>
</dbReference>
<keyword evidence="11" id="KW-0804">Transcription</keyword>
<evidence type="ECO:0000256" key="8">
    <source>
        <dbReference type="ARBA" id="ARBA00023015"/>
    </source>
</evidence>
<dbReference type="GO" id="GO:0046872">
    <property type="term" value="F:metal ion binding"/>
    <property type="evidence" value="ECO:0007669"/>
    <property type="project" value="UniProtKB-KW"/>
</dbReference>
<evidence type="ECO:0000313" key="14">
    <source>
        <dbReference type="Proteomes" id="UP000321685"/>
    </source>
</evidence>
<dbReference type="GO" id="GO:0047134">
    <property type="term" value="F:protein-disulfide reductase [NAD(P)H] activity"/>
    <property type="evidence" value="ECO:0007669"/>
    <property type="project" value="TreeGrafter"/>
</dbReference>
<comment type="similarity">
    <text evidence="3">Belongs to the WhiB family.</text>
</comment>
<dbReference type="PANTHER" id="PTHR38839">
    <property type="entry name" value="TRANSCRIPTIONAL REGULATOR WHID-RELATED"/>
    <property type="match status" value="1"/>
</dbReference>
<dbReference type="EMBL" id="BJVJ01000065">
    <property type="protein sequence ID" value="GEL25831.1"/>
    <property type="molecule type" value="Genomic_DNA"/>
</dbReference>
<evidence type="ECO:0000256" key="2">
    <source>
        <dbReference type="ARBA" id="ARBA00004496"/>
    </source>
</evidence>
<keyword evidence="9" id="KW-0238">DNA-binding</keyword>
<sequence>MFVHRPESTCTPVRDGDWRARAACRDHDPELFFPVGDGEPARAQEHRAFAVCAGCAVSGPCLQWALANGPEGVWGATTTDQRCRIRRAGPPFG</sequence>
<keyword evidence="10" id="KW-1015">Disulfide bond</keyword>
<keyword evidence="7" id="KW-0411">Iron-sulfur</keyword>
<dbReference type="PROSITE" id="PS51674">
    <property type="entry name" value="4FE4S_WBL"/>
    <property type="match status" value="1"/>
</dbReference>
<dbReference type="GO" id="GO:0003677">
    <property type="term" value="F:DNA binding"/>
    <property type="evidence" value="ECO:0007669"/>
    <property type="project" value="UniProtKB-KW"/>
</dbReference>
<dbReference type="InterPro" id="IPR034768">
    <property type="entry name" value="4FE4S_WBL"/>
</dbReference>
<evidence type="ECO:0000256" key="3">
    <source>
        <dbReference type="ARBA" id="ARBA00006597"/>
    </source>
</evidence>
<evidence type="ECO:0000256" key="9">
    <source>
        <dbReference type="ARBA" id="ARBA00023125"/>
    </source>
</evidence>
<comment type="subcellular location">
    <subcellularLocation>
        <location evidence="2">Cytoplasm</location>
    </subcellularLocation>
</comment>
<dbReference type="InterPro" id="IPR003482">
    <property type="entry name" value="Whib"/>
</dbReference>
<keyword evidence="8" id="KW-0805">Transcription regulation</keyword>
<evidence type="ECO:0000256" key="11">
    <source>
        <dbReference type="ARBA" id="ARBA00023163"/>
    </source>
</evidence>
<dbReference type="RefSeq" id="WP_147112743.1">
    <property type="nucleotide sequence ID" value="NZ_BJVJ01000065.1"/>
</dbReference>
<comment type="cofactor">
    <cofactor evidence="1">
        <name>[4Fe-4S] cluster</name>
        <dbReference type="ChEBI" id="CHEBI:49883"/>
    </cofactor>
</comment>
<keyword evidence="14" id="KW-1185">Reference proteome</keyword>
<dbReference type="AlphaFoldDB" id="A0A511DLZ3"/>
<keyword evidence="4" id="KW-0004">4Fe-4S</keyword>
<dbReference type="PANTHER" id="PTHR38839:SF6">
    <property type="entry name" value="TRANSCRIPTIONAL REGULATOR WHIB1"/>
    <property type="match status" value="1"/>
</dbReference>
<dbReference type="Proteomes" id="UP000321685">
    <property type="component" value="Unassembled WGS sequence"/>
</dbReference>
<name>A0A511DLZ3_9PSEU</name>
<evidence type="ECO:0000313" key="13">
    <source>
        <dbReference type="EMBL" id="GEL25831.1"/>
    </source>
</evidence>
<dbReference type="GO" id="GO:0005737">
    <property type="term" value="C:cytoplasm"/>
    <property type="evidence" value="ECO:0007669"/>
    <property type="project" value="UniProtKB-SubCell"/>
</dbReference>
<evidence type="ECO:0000256" key="4">
    <source>
        <dbReference type="ARBA" id="ARBA00022485"/>
    </source>
</evidence>
<evidence type="ECO:0000256" key="5">
    <source>
        <dbReference type="ARBA" id="ARBA00022723"/>
    </source>
</evidence>
<organism evidence="13 14">
    <name type="scientific">Pseudonocardia sulfidoxydans NBRC 16205</name>
    <dbReference type="NCBI Taxonomy" id="1223511"/>
    <lineage>
        <taxon>Bacteria</taxon>
        <taxon>Bacillati</taxon>
        <taxon>Actinomycetota</taxon>
        <taxon>Actinomycetes</taxon>
        <taxon>Pseudonocardiales</taxon>
        <taxon>Pseudonocardiaceae</taxon>
        <taxon>Pseudonocardia</taxon>
    </lineage>
</organism>
<proteinExistence type="inferred from homology"/>
<dbReference type="Pfam" id="PF02467">
    <property type="entry name" value="Whib"/>
    <property type="match status" value="1"/>
</dbReference>
<keyword evidence="6" id="KW-0408">Iron</keyword>
<feature type="domain" description="4Fe-4S Wbl-type" evidence="12">
    <location>
        <begin position="23"/>
        <end position="84"/>
    </location>
</feature>